<sequence>MQSLRNWAQRDGSEAKLLISLGFPVFAALAANRGLSTISLSFVGKIGSSELAAAGLATSLANVTGDSVLVGISSAMQTLCGQAFGAKALKEVGNWWQRAVLILWVTCIPISLLWWFMQPLLLLIGQEAQVAYMTTMYLRGRIPGLWAYGLFQGTQAYLQSQGIVYPSMWSSIAVCVIHPAYTWALTYHTSASYLGAAFAYSISNSLQALMLLIIVFVAGYQKSTFGGISREAFNGWWTFFKLGLPSLLMLGEWWASEVVTIAAGRLPQPQESLAAMSIFQQTNALSFMLPLGLSIAVGIRVANELGAARPTQAKHSAAVGMKLSALLATCLGTTIFLARGQVGRVFTGDPELLKVTATVMILMAGYIGCDGLQTVLGGILRGTGRQASAVPVIFFSYYILALPAAFLFAFVFHWGVLGLSAGMFLGTICNSIIYAFMCIRTDWDRAVTEALERTGKSGDEQKQLLEDNDEEHARSAQS</sequence>
<dbReference type="NCBIfam" id="TIGR00797">
    <property type="entry name" value="matE"/>
    <property type="match status" value="1"/>
</dbReference>
<evidence type="ECO:0000256" key="3">
    <source>
        <dbReference type="ARBA" id="ARBA00022692"/>
    </source>
</evidence>
<reference evidence="8 9" key="1">
    <citation type="journal article" date="2024" name="Nat. Commun.">
        <title>Phylogenomics reveals the evolutionary origins of lichenization in chlorophyte algae.</title>
        <authorList>
            <person name="Puginier C."/>
            <person name="Libourel C."/>
            <person name="Otte J."/>
            <person name="Skaloud P."/>
            <person name="Haon M."/>
            <person name="Grisel S."/>
            <person name="Petersen M."/>
            <person name="Berrin J.G."/>
            <person name="Delaux P.M."/>
            <person name="Dal Grande F."/>
            <person name="Keller J."/>
        </authorList>
    </citation>
    <scope>NUCLEOTIDE SEQUENCE [LARGE SCALE GENOMIC DNA]</scope>
    <source>
        <strain evidence="8 9">SAG 2145</strain>
    </source>
</reference>
<comment type="caution">
    <text evidence="8">The sequence shown here is derived from an EMBL/GenBank/DDBJ whole genome shotgun (WGS) entry which is preliminary data.</text>
</comment>
<feature type="transmembrane region" description="Helical" evidence="6">
    <location>
        <begin position="323"/>
        <end position="339"/>
    </location>
</feature>
<evidence type="ECO:0000313" key="8">
    <source>
        <dbReference type="EMBL" id="KAK9832998.1"/>
    </source>
</evidence>
<evidence type="ECO:0000313" key="9">
    <source>
        <dbReference type="Proteomes" id="UP001438707"/>
    </source>
</evidence>
<keyword evidence="9" id="KW-1185">Reference proteome</keyword>
<evidence type="ECO:0000256" key="1">
    <source>
        <dbReference type="ARBA" id="ARBA00004141"/>
    </source>
</evidence>
<feature type="region of interest" description="Disordered" evidence="7">
    <location>
        <begin position="454"/>
        <end position="478"/>
    </location>
</feature>
<dbReference type="GO" id="GO:1990961">
    <property type="term" value="P:xenobiotic detoxification by transmembrane export across the plasma membrane"/>
    <property type="evidence" value="ECO:0007669"/>
    <property type="project" value="InterPro"/>
</dbReference>
<keyword evidence="3 6" id="KW-0812">Transmembrane</keyword>
<dbReference type="InterPro" id="IPR045069">
    <property type="entry name" value="MATE_euk"/>
</dbReference>
<feature type="transmembrane region" description="Helical" evidence="6">
    <location>
        <begin position="193"/>
        <end position="218"/>
    </location>
</feature>
<dbReference type="EMBL" id="JALJOS010000011">
    <property type="protein sequence ID" value="KAK9832998.1"/>
    <property type="molecule type" value="Genomic_DNA"/>
</dbReference>
<feature type="transmembrane region" description="Helical" evidence="6">
    <location>
        <begin position="418"/>
        <end position="437"/>
    </location>
</feature>
<protein>
    <recommendedName>
        <fullName evidence="6">Protein DETOXIFICATION</fullName>
    </recommendedName>
    <alternativeName>
        <fullName evidence="6">Multidrug and toxic compound extrusion protein</fullName>
    </alternativeName>
</protein>
<evidence type="ECO:0000256" key="7">
    <source>
        <dbReference type="SAM" id="MobiDB-lite"/>
    </source>
</evidence>
<name>A0AAW1RGS0_9CHLO</name>
<dbReference type="AlphaFoldDB" id="A0AAW1RGS0"/>
<feature type="transmembrane region" description="Helical" evidence="6">
    <location>
        <begin position="284"/>
        <end position="302"/>
    </location>
</feature>
<gene>
    <name evidence="8" type="ORF">WJX74_003965</name>
</gene>
<dbReference type="GO" id="GO:0016020">
    <property type="term" value="C:membrane"/>
    <property type="evidence" value="ECO:0007669"/>
    <property type="project" value="UniProtKB-SubCell"/>
</dbReference>
<feature type="transmembrane region" description="Helical" evidence="6">
    <location>
        <begin position="99"/>
        <end position="117"/>
    </location>
</feature>
<comment type="similarity">
    <text evidence="2 6">Belongs to the multi antimicrobial extrusion (MATE) (TC 2.A.66.1) family.</text>
</comment>
<dbReference type="CDD" id="cd13132">
    <property type="entry name" value="MATE_eukaryotic"/>
    <property type="match status" value="1"/>
</dbReference>
<dbReference type="GO" id="GO:0042910">
    <property type="term" value="F:xenobiotic transmembrane transporter activity"/>
    <property type="evidence" value="ECO:0007669"/>
    <property type="project" value="InterPro"/>
</dbReference>
<dbReference type="Pfam" id="PF01554">
    <property type="entry name" value="MatE"/>
    <property type="match status" value="2"/>
</dbReference>
<feature type="transmembrane region" description="Helical" evidence="6">
    <location>
        <begin position="129"/>
        <end position="151"/>
    </location>
</feature>
<evidence type="ECO:0000256" key="6">
    <source>
        <dbReference type="RuleBase" id="RU004914"/>
    </source>
</evidence>
<proteinExistence type="inferred from homology"/>
<evidence type="ECO:0000256" key="2">
    <source>
        <dbReference type="ARBA" id="ARBA00010199"/>
    </source>
</evidence>
<dbReference type="PANTHER" id="PTHR11206">
    <property type="entry name" value="MULTIDRUG RESISTANCE PROTEIN"/>
    <property type="match status" value="1"/>
</dbReference>
<dbReference type="GO" id="GO:0015297">
    <property type="term" value="F:antiporter activity"/>
    <property type="evidence" value="ECO:0007669"/>
    <property type="project" value="InterPro"/>
</dbReference>
<feature type="transmembrane region" description="Helical" evidence="6">
    <location>
        <begin position="359"/>
        <end position="380"/>
    </location>
</feature>
<dbReference type="Proteomes" id="UP001438707">
    <property type="component" value="Unassembled WGS sequence"/>
</dbReference>
<keyword evidence="5 6" id="KW-0472">Membrane</keyword>
<feature type="transmembrane region" description="Helical" evidence="6">
    <location>
        <begin position="163"/>
        <end position="181"/>
    </location>
</feature>
<keyword evidence="4 6" id="KW-1133">Transmembrane helix</keyword>
<feature type="transmembrane region" description="Helical" evidence="6">
    <location>
        <begin position="392"/>
        <end position="412"/>
    </location>
</feature>
<evidence type="ECO:0000256" key="4">
    <source>
        <dbReference type="ARBA" id="ARBA00022989"/>
    </source>
</evidence>
<accession>A0AAW1RGS0</accession>
<comment type="subcellular location">
    <subcellularLocation>
        <location evidence="1">Membrane</location>
        <topology evidence="1">Multi-pass membrane protein</topology>
    </subcellularLocation>
</comment>
<organism evidence="8 9">
    <name type="scientific">Apatococcus lobatus</name>
    <dbReference type="NCBI Taxonomy" id="904363"/>
    <lineage>
        <taxon>Eukaryota</taxon>
        <taxon>Viridiplantae</taxon>
        <taxon>Chlorophyta</taxon>
        <taxon>core chlorophytes</taxon>
        <taxon>Trebouxiophyceae</taxon>
        <taxon>Chlorellales</taxon>
        <taxon>Chlorellaceae</taxon>
        <taxon>Apatococcus</taxon>
    </lineage>
</organism>
<evidence type="ECO:0000256" key="5">
    <source>
        <dbReference type="ARBA" id="ARBA00023136"/>
    </source>
</evidence>
<feature type="transmembrane region" description="Helical" evidence="6">
    <location>
        <begin position="239"/>
        <end position="264"/>
    </location>
</feature>
<dbReference type="InterPro" id="IPR002528">
    <property type="entry name" value="MATE_fam"/>
</dbReference>